<accession>A0ACC2WX75</accession>
<keyword evidence="2" id="KW-1185">Reference proteome</keyword>
<organism evidence="1 2">
    <name type="scientific">Naganishia onofrii</name>
    <dbReference type="NCBI Taxonomy" id="1851511"/>
    <lineage>
        <taxon>Eukaryota</taxon>
        <taxon>Fungi</taxon>
        <taxon>Dikarya</taxon>
        <taxon>Basidiomycota</taxon>
        <taxon>Agaricomycotina</taxon>
        <taxon>Tremellomycetes</taxon>
        <taxon>Filobasidiales</taxon>
        <taxon>Filobasidiaceae</taxon>
        <taxon>Naganishia</taxon>
    </lineage>
</organism>
<reference evidence="1" key="1">
    <citation type="submission" date="2023-04" db="EMBL/GenBank/DDBJ databases">
        <title>Draft Genome sequencing of Naganishia species isolated from polar environments using Oxford Nanopore Technology.</title>
        <authorList>
            <person name="Leo P."/>
            <person name="Venkateswaran K."/>
        </authorList>
    </citation>
    <scope>NUCLEOTIDE SEQUENCE</scope>
    <source>
        <strain evidence="1">DBVPG 5303</strain>
    </source>
</reference>
<evidence type="ECO:0000313" key="1">
    <source>
        <dbReference type="EMBL" id="KAJ9115739.1"/>
    </source>
</evidence>
<dbReference type="Proteomes" id="UP001234202">
    <property type="component" value="Unassembled WGS sequence"/>
</dbReference>
<dbReference type="EMBL" id="JASBWV010000042">
    <property type="protein sequence ID" value="KAJ9115739.1"/>
    <property type="molecule type" value="Genomic_DNA"/>
</dbReference>
<sequence length="920" mass="101213">MSDPARHPSFSHTATPSQHASSSSAAAAAANSAWHRNVSRVNQSSEPSLFKPLPPFSFQQAQGSSIRKHRNVASCVNCRKRKTKCDRVWPCTPCKLRKEESLCVEYVKEPIDRPTGYTHVVDFGLLSQRVVQMENILSRLIRRIDNPQDYEDLLVELEPIVAVKGEPGMGKRSRGDGDNSGRRLKVESNNQGGMGDDDLLRERQDDQDDEYDEDDESPSITGDGGRRFSIASSAMPVSARNLAVPSHGVMQPTLSQSSTTKPQQPLATPQSANVPLHSMYPDSSLLTHRTSTGIGDIISPTHSQRPLGRPSFSSSISYSGNAGPFGYGMQQQPPMNQLAHANGRVVTPSERDGFTMNQFANMTAAGSAETSGLSLSALVDANNSVSGIGIGIEPPSRAPSETEHAAALTLEDMALGRGQNVERAGYMRDGNIGAGPGGDREGEGSVSSKVYNMANDPAKSALGIDMAQSKGKGSNDRTLANDHPGMNNLPSPLQAQYIINFYLHNINYLARCIHVPTFQQQCRAFWARAPLSPYTLEEMTFVALYTACLTVGLHLMGEVGRRDLGLTDEVAAKLTDMWWDICFLALEKADWMQVHSITSLQAVINKTAEPANINDEDLTNDKPILSQPKDVHTGMSFFLNRLQLLYPLQRLVQQVNTSGRQRYSYVTDAHAEFELAINSMSAFYRPNAEITQFANDAESMRQIVVESEVLKNAINLRLLRLHRVYFAQSFQDPKYMLSREVCLNSAFSFLEAFGGPVAPSVEARYWPQTYGLFTSTVILYLYLCRVSDNQLEKAASDVQKGINALRRISGLRGLHGTADALQKLLNDECASRRTMAENRSFGKRKADDVGPDNRNTKKQLVDGPTPSATGSGMTPLITQAIDFDNNLNLFTDLPFLSDDQNIMEILNFNIPDLDYSTWGL</sequence>
<evidence type="ECO:0000313" key="2">
    <source>
        <dbReference type="Proteomes" id="UP001234202"/>
    </source>
</evidence>
<comment type="caution">
    <text evidence="1">The sequence shown here is derived from an EMBL/GenBank/DDBJ whole genome shotgun (WGS) entry which is preliminary data.</text>
</comment>
<gene>
    <name evidence="1" type="ORF">QFC24_006922</name>
</gene>
<name>A0ACC2WX75_9TREE</name>
<protein>
    <submittedName>
        <fullName evidence="1">Uncharacterized protein</fullName>
    </submittedName>
</protein>
<proteinExistence type="predicted"/>